<name>A0AAD8M870_9APIA</name>
<keyword evidence="11 14" id="KW-0675">Receptor</keyword>
<dbReference type="SUPFAM" id="SSF56112">
    <property type="entry name" value="Protein kinase-like (PK-like)"/>
    <property type="match status" value="1"/>
</dbReference>
<keyword evidence="5" id="KW-0812">Transmembrane</keyword>
<keyword evidence="15" id="KW-1185">Reference proteome</keyword>
<evidence type="ECO:0000259" key="13">
    <source>
        <dbReference type="PROSITE" id="PS50011"/>
    </source>
</evidence>
<dbReference type="AlphaFoldDB" id="A0AAD8M870"/>
<dbReference type="Gene3D" id="1.10.510.10">
    <property type="entry name" value="Transferase(Phosphotransferase) domain 1"/>
    <property type="match status" value="1"/>
</dbReference>
<keyword evidence="14" id="KW-0808">Transferase</keyword>
<keyword evidence="4" id="KW-1003">Cell membrane</keyword>
<dbReference type="InterPro" id="IPR011009">
    <property type="entry name" value="Kinase-like_dom_sf"/>
</dbReference>
<dbReference type="InterPro" id="IPR050528">
    <property type="entry name" value="L-type_Lectin-RKs"/>
</dbReference>
<evidence type="ECO:0000256" key="12">
    <source>
        <dbReference type="ARBA" id="ARBA00023180"/>
    </source>
</evidence>
<gene>
    <name evidence="14" type="ORF">POM88_047192</name>
</gene>
<feature type="domain" description="Protein kinase" evidence="13">
    <location>
        <begin position="1"/>
        <end position="136"/>
    </location>
</feature>
<evidence type="ECO:0000256" key="10">
    <source>
        <dbReference type="ARBA" id="ARBA00023136"/>
    </source>
</evidence>
<organism evidence="14 15">
    <name type="scientific">Heracleum sosnowskyi</name>
    <dbReference type="NCBI Taxonomy" id="360622"/>
    <lineage>
        <taxon>Eukaryota</taxon>
        <taxon>Viridiplantae</taxon>
        <taxon>Streptophyta</taxon>
        <taxon>Embryophyta</taxon>
        <taxon>Tracheophyta</taxon>
        <taxon>Spermatophyta</taxon>
        <taxon>Magnoliopsida</taxon>
        <taxon>eudicotyledons</taxon>
        <taxon>Gunneridae</taxon>
        <taxon>Pentapetalae</taxon>
        <taxon>asterids</taxon>
        <taxon>campanulids</taxon>
        <taxon>Apiales</taxon>
        <taxon>Apiaceae</taxon>
        <taxon>Apioideae</taxon>
        <taxon>apioid superclade</taxon>
        <taxon>Tordylieae</taxon>
        <taxon>Tordyliinae</taxon>
        <taxon>Heracleum</taxon>
    </lineage>
</organism>
<keyword evidence="9" id="KW-1133">Transmembrane helix</keyword>
<dbReference type="GO" id="GO:0005524">
    <property type="term" value="F:ATP binding"/>
    <property type="evidence" value="ECO:0007669"/>
    <property type="project" value="UniProtKB-KW"/>
</dbReference>
<comment type="subcellular location">
    <subcellularLocation>
        <location evidence="1">Cell membrane</location>
        <topology evidence="1">Single-pass type I membrane protein</topology>
    </subcellularLocation>
</comment>
<dbReference type="PANTHER" id="PTHR27007">
    <property type="match status" value="1"/>
</dbReference>
<evidence type="ECO:0000313" key="15">
    <source>
        <dbReference type="Proteomes" id="UP001237642"/>
    </source>
</evidence>
<keyword evidence="10" id="KW-0472">Membrane</keyword>
<evidence type="ECO:0000256" key="8">
    <source>
        <dbReference type="ARBA" id="ARBA00022840"/>
    </source>
</evidence>
<evidence type="ECO:0000256" key="5">
    <source>
        <dbReference type="ARBA" id="ARBA00022692"/>
    </source>
</evidence>
<comment type="similarity">
    <text evidence="2">In the N-terminal section; belongs to the leguminous lectin family.</text>
</comment>
<dbReference type="Pfam" id="PF00069">
    <property type="entry name" value="Pkinase"/>
    <property type="match status" value="1"/>
</dbReference>
<evidence type="ECO:0000256" key="9">
    <source>
        <dbReference type="ARBA" id="ARBA00022989"/>
    </source>
</evidence>
<dbReference type="Proteomes" id="UP001237642">
    <property type="component" value="Unassembled WGS sequence"/>
</dbReference>
<evidence type="ECO:0000313" key="14">
    <source>
        <dbReference type="EMBL" id="KAK1362718.1"/>
    </source>
</evidence>
<keyword evidence="14" id="KW-0418">Kinase</keyword>
<evidence type="ECO:0000256" key="3">
    <source>
        <dbReference type="ARBA" id="ARBA00010217"/>
    </source>
</evidence>
<evidence type="ECO:0000256" key="4">
    <source>
        <dbReference type="ARBA" id="ARBA00022475"/>
    </source>
</evidence>
<dbReference type="EMBL" id="JAUIZM010000010">
    <property type="protein sequence ID" value="KAK1362718.1"/>
    <property type="molecule type" value="Genomic_DNA"/>
</dbReference>
<dbReference type="GO" id="GO:0002229">
    <property type="term" value="P:defense response to oomycetes"/>
    <property type="evidence" value="ECO:0007669"/>
    <property type="project" value="UniProtKB-ARBA"/>
</dbReference>
<keyword evidence="7" id="KW-0547">Nucleotide-binding</keyword>
<comment type="caution">
    <text evidence="14">The sequence shown here is derived from an EMBL/GenBank/DDBJ whole genome shotgun (WGS) entry which is preliminary data.</text>
</comment>
<proteinExistence type="inferred from homology"/>
<evidence type="ECO:0000256" key="7">
    <source>
        <dbReference type="ARBA" id="ARBA00022741"/>
    </source>
</evidence>
<dbReference type="PROSITE" id="PS50011">
    <property type="entry name" value="PROTEIN_KINASE_DOM"/>
    <property type="match status" value="1"/>
</dbReference>
<evidence type="ECO:0000256" key="2">
    <source>
        <dbReference type="ARBA" id="ARBA00008536"/>
    </source>
</evidence>
<sequence>MLDSSFCVKLGDFGLAKLMDHGKEIKTTVLSGTIGYMAPEYVMTSKASKETEVYSFGIVALEIASGRRPVNPKAKEGEVKLVEFVWSLYGQGKILEAADHKLAMDYDAKQLACLIIVGLWCAHPDNQLRPSIRQAI</sequence>
<comment type="similarity">
    <text evidence="3">In the C-terminal section; belongs to the protein kinase superfamily. Ser/Thr protein kinase family.</text>
</comment>
<dbReference type="FunFam" id="1.10.510.10:FF:000240">
    <property type="entry name" value="Lectin-domain containing receptor kinase A4.3"/>
    <property type="match status" value="1"/>
</dbReference>
<evidence type="ECO:0000256" key="6">
    <source>
        <dbReference type="ARBA" id="ARBA00022729"/>
    </source>
</evidence>
<keyword evidence="6" id="KW-0732">Signal</keyword>
<protein>
    <submittedName>
        <fullName evidence="14">Lectin-domain containing receptor kinase A4.2</fullName>
    </submittedName>
</protein>
<reference evidence="14" key="1">
    <citation type="submission" date="2023-02" db="EMBL/GenBank/DDBJ databases">
        <title>Genome of toxic invasive species Heracleum sosnowskyi carries increased number of genes despite the absence of recent whole-genome duplications.</title>
        <authorList>
            <person name="Schelkunov M."/>
            <person name="Shtratnikova V."/>
            <person name="Makarenko M."/>
            <person name="Klepikova A."/>
            <person name="Omelchenko D."/>
            <person name="Novikova G."/>
            <person name="Obukhova E."/>
            <person name="Bogdanov V."/>
            <person name="Penin A."/>
            <person name="Logacheva M."/>
        </authorList>
    </citation>
    <scope>NUCLEOTIDE SEQUENCE</scope>
    <source>
        <strain evidence="14">Hsosn_3</strain>
        <tissue evidence="14">Leaf</tissue>
    </source>
</reference>
<dbReference type="GO" id="GO:0004672">
    <property type="term" value="F:protein kinase activity"/>
    <property type="evidence" value="ECO:0007669"/>
    <property type="project" value="InterPro"/>
</dbReference>
<evidence type="ECO:0000256" key="1">
    <source>
        <dbReference type="ARBA" id="ARBA00004251"/>
    </source>
</evidence>
<evidence type="ECO:0000256" key="11">
    <source>
        <dbReference type="ARBA" id="ARBA00023170"/>
    </source>
</evidence>
<accession>A0AAD8M870</accession>
<dbReference type="InterPro" id="IPR000719">
    <property type="entry name" value="Prot_kinase_dom"/>
</dbReference>
<keyword evidence="8" id="KW-0067">ATP-binding</keyword>
<keyword evidence="12" id="KW-0325">Glycoprotein</keyword>
<reference evidence="14" key="2">
    <citation type="submission" date="2023-05" db="EMBL/GenBank/DDBJ databases">
        <authorList>
            <person name="Schelkunov M.I."/>
        </authorList>
    </citation>
    <scope>NUCLEOTIDE SEQUENCE</scope>
    <source>
        <strain evidence="14">Hsosn_3</strain>
        <tissue evidence="14">Leaf</tissue>
    </source>
</reference>
<dbReference type="GO" id="GO:0005886">
    <property type="term" value="C:plasma membrane"/>
    <property type="evidence" value="ECO:0007669"/>
    <property type="project" value="UniProtKB-SubCell"/>
</dbReference>